<dbReference type="GO" id="GO:0030488">
    <property type="term" value="P:tRNA methylation"/>
    <property type="evidence" value="ECO:0007669"/>
    <property type="project" value="TreeGrafter"/>
</dbReference>
<comment type="caution">
    <text evidence="3">The sequence shown here is derived from an EMBL/GenBank/DDBJ whole genome shotgun (WGS) entry which is preliminary data.</text>
</comment>
<name>A0AAV1I980_9CHLO</name>
<dbReference type="InterPro" id="IPR016024">
    <property type="entry name" value="ARM-type_fold"/>
</dbReference>
<evidence type="ECO:0000313" key="3">
    <source>
        <dbReference type="EMBL" id="CAK0782589.1"/>
    </source>
</evidence>
<reference evidence="3 4" key="1">
    <citation type="submission" date="2023-10" db="EMBL/GenBank/DDBJ databases">
        <authorList>
            <person name="Maclean D."/>
            <person name="Macfadyen A."/>
        </authorList>
    </citation>
    <scope>NUCLEOTIDE SEQUENCE [LARGE SCALE GENOMIC DNA]</scope>
</reference>
<organism evidence="3 4">
    <name type="scientific">Coccomyxa viridis</name>
    <dbReference type="NCBI Taxonomy" id="1274662"/>
    <lineage>
        <taxon>Eukaryota</taxon>
        <taxon>Viridiplantae</taxon>
        <taxon>Chlorophyta</taxon>
        <taxon>core chlorophytes</taxon>
        <taxon>Trebouxiophyceae</taxon>
        <taxon>Trebouxiophyceae incertae sedis</taxon>
        <taxon>Coccomyxaceae</taxon>
        <taxon>Coccomyxa</taxon>
    </lineage>
</organism>
<dbReference type="PANTHER" id="PTHR14387:SF0">
    <property type="entry name" value="DUF2428 DOMAIN-CONTAINING PROTEIN"/>
    <property type="match status" value="1"/>
</dbReference>
<sequence length="912" mass="95360">MSPGVVTAIGAMSAPAWEIRNSASLAFTSLLMRAVGFKNVTKGEVPKRAVTGVEFFHRFPLLHSYLLGQLCSAAQGVREGTTQMHPSLYPILVLLSRLRHATQAASSTEGDELSPSVFAPVVRQFALARPMAVRHLAAQALAPLVMPKQLGSMLDSILSDVPCSPPISSHNHVHGCLLQVEHLLDAHASSLPASEGNALLARTAALLLERAWLATQLCAASAVRTQCLRAAGALISAASVAGLPGSGSPLGAGAKAETGAGAAPALARALLGICQEAIIGQEQPAAADSSLRQTQLLDASHGAPAAALRQQVSTASGGAAGTARSNISFYSNGDSSGPEARPADMADAGADGADTMRAVFLKEAAQLYFSPALRSLAGGKPTGGEAGVEGLQQEEVRAALEHPLYDVRAATLKALLACCKGGMPAWLAALIRERASCEQHHKVKRRALQLMMLPVVQPAPYLDAAEASNGLSNAGPSSIAHSSVQARAPAGTSGCQLGPAGTASQASSESMRCSVLKEVQALQQQLHDAQHPEVKAKALRGVGAAVSAITLCWHGCSASSVAADAAAQSSSACTATLDAFLASVEGASRATEPTEMRIAAVHALKASSLLQPSAAAKGSAVRQQALIAWTQGLKLMEDEDDEVRREAARSASGAISAQANTCSPSTNVEHVERMAFVFMSINFGNLPEYHEQIRHWIYEPTSNQLLDSSWQPGAVHKLFEKELDNHHEERLLIAQLASQQLVQLLQRPDAEPLLSQHGDNLKQWVLRCLKDLAAMSSCLAELQPGTSWLGGLTNHPDAFSPLYHLLLGVHSAAACICGDELLRTSAAAIMRQAAEALLACGVQPLIGNLLNKVLHGSLCKTGAQSNLQNLAHQLQMALDEALDPEFDPAFLLQGFEVSLQAEVSTETAASIA</sequence>
<dbReference type="Proteomes" id="UP001314263">
    <property type="component" value="Unassembled WGS sequence"/>
</dbReference>
<proteinExistence type="predicted"/>
<evidence type="ECO:0000256" key="1">
    <source>
        <dbReference type="SAM" id="MobiDB-lite"/>
    </source>
</evidence>
<dbReference type="AlphaFoldDB" id="A0AAV1I980"/>
<evidence type="ECO:0000313" key="4">
    <source>
        <dbReference type="Proteomes" id="UP001314263"/>
    </source>
</evidence>
<gene>
    <name evidence="3" type="ORF">CVIRNUC_005795</name>
</gene>
<accession>A0AAV1I980</accession>
<protein>
    <recommendedName>
        <fullName evidence="2">tRNA (32-2'-O)-methyltransferase regulator THADA-like C-terminal TPR repeats region domain-containing protein</fullName>
    </recommendedName>
</protein>
<dbReference type="PANTHER" id="PTHR14387">
    <property type="entry name" value="THADA/DEATH RECEPTOR INTERACTING PROTEIN"/>
    <property type="match status" value="1"/>
</dbReference>
<feature type="domain" description="tRNA (32-2'-O)-methyltransferase regulator THADA-like C-terminal TPR repeats region" evidence="2">
    <location>
        <begin position="20"/>
        <end position="183"/>
    </location>
</feature>
<keyword evidence="4" id="KW-1185">Reference proteome</keyword>
<dbReference type="EMBL" id="CAUYUE010000007">
    <property type="protein sequence ID" value="CAK0782589.1"/>
    <property type="molecule type" value="Genomic_DNA"/>
</dbReference>
<dbReference type="Pfam" id="PF25151">
    <property type="entry name" value="TPR_Trm732_C"/>
    <property type="match status" value="1"/>
</dbReference>
<feature type="region of interest" description="Disordered" evidence="1">
    <location>
        <begin position="330"/>
        <end position="349"/>
    </location>
</feature>
<evidence type="ECO:0000259" key="2">
    <source>
        <dbReference type="Pfam" id="PF25151"/>
    </source>
</evidence>
<dbReference type="InterPro" id="IPR056842">
    <property type="entry name" value="THADA-like_TPR_C"/>
</dbReference>
<dbReference type="GO" id="GO:0005829">
    <property type="term" value="C:cytosol"/>
    <property type="evidence" value="ECO:0007669"/>
    <property type="project" value="TreeGrafter"/>
</dbReference>
<dbReference type="InterPro" id="IPR051954">
    <property type="entry name" value="tRNA_methyltransferase_THADA"/>
</dbReference>
<dbReference type="SUPFAM" id="SSF48371">
    <property type="entry name" value="ARM repeat"/>
    <property type="match status" value="1"/>
</dbReference>